<feature type="compositionally biased region" description="Polar residues" evidence="1">
    <location>
        <begin position="528"/>
        <end position="543"/>
    </location>
</feature>
<reference evidence="2" key="1">
    <citation type="journal article" date="2020" name="Stud. Mycol.">
        <title>101 Dothideomycetes genomes: a test case for predicting lifestyles and emergence of pathogens.</title>
        <authorList>
            <person name="Haridas S."/>
            <person name="Albert R."/>
            <person name="Binder M."/>
            <person name="Bloem J."/>
            <person name="Labutti K."/>
            <person name="Salamov A."/>
            <person name="Andreopoulos B."/>
            <person name="Baker S."/>
            <person name="Barry K."/>
            <person name="Bills G."/>
            <person name="Bluhm B."/>
            <person name="Cannon C."/>
            <person name="Castanera R."/>
            <person name="Culley D."/>
            <person name="Daum C."/>
            <person name="Ezra D."/>
            <person name="Gonzalez J."/>
            <person name="Henrissat B."/>
            <person name="Kuo A."/>
            <person name="Liang C."/>
            <person name="Lipzen A."/>
            <person name="Lutzoni F."/>
            <person name="Magnuson J."/>
            <person name="Mondo S."/>
            <person name="Nolan M."/>
            <person name="Ohm R."/>
            <person name="Pangilinan J."/>
            <person name="Park H.-J."/>
            <person name="Ramirez L."/>
            <person name="Alfaro M."/>
            <person name="Sun H."/>
            <person name="Tritt A."/>
            <person name="Yoshinaga Y."/>
            <person name="Zwiers L.-H."/>
            <person name="Turgeon B."/>
            <person name="Goodwin S."/>
            <person name="Spatafora J."/>
            <person name="Crous P."/>
            <person name="Grigoriev I."/>
        </authorList>
    </citation>
    <scope>NUCLEOTIDE SEQUENCE</scope>
    <source>
        <strain evidence="2">CBS 175.79</strain>
    </source>
</reference>
<evidence type="ECO:0000313" key="3">
    <source>
        <dbReference type="Proteomes" id="UP000799778"/>
    </source>
</evidence>
<organism evidence="2 3">
    <name type="scientific">Aaosphaeria arxii CBS 175.79</name>
    <dbReference type="NCBI Taxonomy" id="1450172"/>
    <lineage>
        <taxon>Eukaryota</taxon>
        <taxon>Fungi</taxon>
        <taxon>Dikarya</taxon>
        <taxon>Ascomycota</taxon>
        <taxon>Pezizomycotina</taxon>
        <taxon>Dothideomycetes</taxon>
        <taxon>Pleosporomycetidae</taxon>
        <taxon>Pleosporales</taxon>
        <taxon>Pleosporales incertae sedis</taxon>
        <taxon>Aaosphaeria</taxon>
    </lineage>
</organism>
<dbReference type="RefSeq" id="XP_033389149.1">
    <property type="nucleotide sequence ID" value="XM_033525607.1"/>
</dbReference>
<dbReference type="AlphaFoldDB" id="A0A6A5Y7M9"/>
<feature type="region of interest" description="Disordered" evidence="1">
    <location>
        <begin position="85"/>
        <end position="118"/>
    </location>
</feature>
<name>A0A6A5Y7M9_9PLEO</name>
<keyword evidence="3" id="KW-1185">Reference proteome</keyword>
<evidence type="ECO:0000256" key="1">
    <source>
        <dbReference type="SAM" id="MobiDB-lite"/>
    </source>
</evidence>
<feature type="compositionally biased region" description="Polar residues" evidence="1">
    <location>
        <begin position="615"/>
        <end position="627"/>
    </location>
</feature>
<feature type="region of interest" description="Disordered" evidence="1">
    <location>
        <begin position="528"/>
        <end position="627"/>
    </location>
</feature>
<gene>
    <name evidence="2" type="ORF">BU24DRAFT_403882</name>
</gene>
<feature type="region of interest" description="Disordered" evidence="1">
    <location>
        <begin position="137"/>
        <end position="176"/>
    </location>
</feature>
<feature type="compositionally biased region" description="Polar residues" evidence="1">
    <location>
        <begin position="257"/>
        <end position="267"/>
    </location>
</feature>
<dbReference type="EMBL" id="ML978066">
    <property type="protein sequence ID" value="KAF2020810.1"/>
    <property type="molecule type" value="Genomic_DNA"/>
</dbReference>
<feature type="region of interest" description="Disordered" evidence="1">
    <location>
        <begin position="733"/>
        <end position="769"/>
    </location>
</feature>
<dbReference type="Proteomes" id="UP000799778">
    <property type="component" value="Unassembled WGS sequence"/>
</dbReference>
<feature type="compositionally biased region" description="Low complexity" evidence="1">
    <location>
        <begin position="106"/>
        <end position="117"/>
    </location>
</feature>
<feature type="region of interest" description="Disordered" evidence="1">
    <location>
        <begin position="408"/>
        <end position="431"/>
    </location>
</feature>
<dbReference type="GeneID" id="54283004"/>
<feature type="region of interest" description="Disordered" evidence="1">
    <location>
        <begin position="376"/>
        <end position="395"/>
    </location>
</feature>
<dbReference type="OrthoDB" id="3937309at2759"/>
<accession>A0A6A5Y7M9</accession>
<sequence length="836" mass="92864">MLRLRPSEITLTQADVDETRRRMARRRAMVPHRGSVASDPLMNRQRPVHLGNHAVVRLGEIPLLCPRQVDASPTSSALARTSISADIVEEHQPNVDDPSTRISGPSTVTTSTQEESQLGTDLLSPIRNLQLQPFSLDVPRESDTPSPQPEEASSHSNGLEEFNGVTPSSQIHDSIDGSVEDSFTTAHSASISQEINRQDGTISASDCHPVDIVSSHHNQSGICVSPHHRTFRSIPPLPHTEPRRRPGRWNLPKRPISSGSEPSTFLATTSLGQSSSISVDYASYNPDVHSRNFQHDERNSSTFQSGSRATFDERLQRAHRRIESIEGRYQLFFHRRRRNVKHDNHDHSAKQRGLEAIQRVSGASISSRPYSYYELPSSQHSSGSFSQDGEPSIIPQYDGAAESMYSVLSPRASPDSPIASSKSAPSPLPETPYARVKEALTNPQISVITASRESSTATDSDAASAAIQDLPSPLDLLEHAATSQFLQFSQVIQMNDTRDTSNSHATLLDQLNEESEDLGLHNGVNSNGQRTLPEAGNNTQYQPFVTRGGNEPPRRTARQVPSGSIIQPRRRAVPSIRVDQRSSENAPLGFSSREDHHIARDPSQTFGINDPLSGARNTMRQSAMPSQISLQQATLLRNPRDNSSRSLIWPDTRGRRARTSYNFEHSDRHYGDRHYSGSPRSMRRSTRDFPYPDPVFGGPEPFVEDFQPPNQYAYNTRNGYQRRASGALILPEAQQRRQQRPLSHSRAFDHFRTHRGSYSASAEGGRRPDIPMRVASRHQVSAQQSNQENSGEAEAILMRNEMATAGMRYSNLGGQSDTMDDTPPRIGRFEQRMLGN</sequence>
<feature type="compositionally biased region" description="Low complexity" evidence="1">
    <location>
        <begin position="412"/>
        <end position="425"/>
    </location>
</feature>
<proteinExistence type="predicted"/>
<feature type="region of interest" description="Disordered" evidence="1">
    <location>
        <begin position="224"/>
        <end position="267"/>
    </location>
</feature>
<feature type="compositionally biased region" description="Low complexity" evidence="1">
    <location>
        <begin position="377"/>
        <end position="386"/>
    </location>
</feature>
<evidence type="ECO:0000313" key="2">
    <source>
        <dbReference type="EMBL" id="KAF2020810.1"/>
    </source>
</evidence>
<protein>
    <submittedName>
        <fullName evidence="2">Uncharacterized protein</fullName>
    </submittedName>
</protein>